<dbReference type="SMART" id="SM00448">
    <property type="entry name" value="REC"/>
    <property type="match status" value="1"/>
</dbReference>
<dbReference type="SUPFAM" id="SSF46894">
    <property type="entry name" value="C-terminal effector domain of the bipartite response regulators"/>
    <property type="match status" value="1"/>
</dbReference>
<dbReference type="EMBL" id="WBOF01000001">
    <property type="protein sequence ID" value="MQS12053.1"/>
    <property type="molecule type" value="Genomic_DNA"/>
</dbReference>
<feature type="domain" description="HTH luxR-type" evidence="6">
    <location>
        <begin position="152"/>
        <end position="217"/>
    </location>
</feature>
<keyword evidence="3" id="KW-0238">DNA-binding</keyword>
<dbReference type="InterPro" id="IPR039420">
    <property type="entry name" value="WalR-like"/>
</dbReference>
<dbReference type="PROSITE" id="PS50110">
    <property type="entry name" value="RESPONSE_REGULATORY"/>
    <property type="match status" value="1"/>
</dbReference>
<evidence type="ECO:0000259" key="7">
    <source>
        <dbReference type="PROSITE" id="PS50110"/>
    </source>
</evidence>
<dbReference type="PRINTS" id="PR00038">
    <property type="entry name" value="HTHLUXR"/>
</dbReference>
<dbReference type="InterPro" id="IPR016032">
    <property type="entry name" value="Sig_transdc_resp-reg_C-effctor"/>
</dbReference>
<dbReference type="InterPro" id="IPR001789">
    <property type="entry name" value="Sig_transdc_resp-reg_receiver"/>
</dbReference>
<name>A0A6N7KR11_9ACTN</name>
<evidence type="ECO:0000259" key="6">
    <source>
        <dbReference type="PROSITE" id="PS50043"/>
    </source>
</evidence>
<dbReference type="AlphaFoldDB" id="A0A6N7KR11"/>
<feature type="modified residue" description="4-aspartylphosphate" evidence="5">
    <location>
        <position position="54"/>
    </location>
</feature>
<dbReference type="Gene3D" id="3.40.50.2300">
    <property type="match status" value="1"/>
</dbReference>
<dbReference type="GO" id="GO:0000160">
    <property type="term" value="P:phosphorelay signal transduction system"/>
    <property type="evidence" value="ECO:0007669"/>
    <property type="project" value="InterPro"/>
</dbReference>
<gene>
    <name evidence="8" type="ORF">F7Q99_07020</name>
</gene>
<accession>A0A6N7KR11</accession>
<comment type="caution">
    <text evidence="8">The sequence shown here is derived from an EMBL/GenBank/DDBJ whole genome shotgun (WGS) entry which is preliminary data.</text>
</comment>
<dbReference type="Proteomes" id="UP000450000">
    <property type="component" value="Unassembled WGS sequence"/>
</dbReference>
<sequence>MIRVLLADDQLLVRAGFRALLDLQDDLTVVGEADDGEAALRLARELVPDVVLMDIRMPRMDGLEATRRIAEDPALSSVRVVVLTTFELDEYVFEALRSGAAGFLVKDTDPADLLRAIRVAVAGDALLSPGVTRRLIGEFAARSKAPEAAPAGLADISMLTEREREVLALVGMGLSNEEIARRLVVSPLTAKTHVSHAMIKLGARDRAQLVVLAYESGLVRPGWLG</sequence>
<evidence type="ECO:0000313" key="8">
    <source>
        <dbReference type="EMBL" id="MQS12053.1"/>
    </source>
</evidence>
<keyword evidence="9" id="KW-1185">Reference proteome</keyword>
<dbReference type="SUPFAM" id="SSF52172">
    <property type="entry name" value="CheY-like"/>
    <property type="match status" value="1"/>
</dbReference>
<dbReference type="RefSeq" id="WP_326846362.1">
    <property type="nucleotide sequence ID" value="NZ_WBOF01000001.1"/>
</dbReference>
<dbReference type="GO" id="GO:0006355">
    <property type="term" value="P:regulation of DNA-templated transcription"/>
    <property type="evidence" value="ECO:0007669"/>
    <property type="project" value="InterPro"/>
</dbReference>
<evidence type="ECO:0000313" key="9">
    <source>
        <dbReference type="Proteomes" id="UP000450000"/>
    </source>
</evidence>
<dbReference type="PANTHER" id="PTHR43214">
    <property type="entry name" value="TWO-COMPONENT RESPONSE REGULATOR"/>
    <property type="match status" value="1"/>
</dbReference>
<dbReference type="PROSITE" id="PS50043">
    <property type="entry name" value="HTH_LUXR_2"/>
    <property type="match status" value="1"/>
</dbReference>
<dbReference type="InterPro" id="IPR011006">
    <property type="entry name" value="CheY-like_superfamily"/>
</dbReference>
<feature type="domain" description="Response regulatory" evidence="7">
    <location>
        <begin position="3"/>
        <end position="121"/>
    </location>
</feature>
<organism evidence="8 9">
    <name type="scientific">Streptomyces kaniharaensis</name>
    <dbReference type="NCBI Taxonomy" id="212423"/>
    <lineage>
        <taxon>Bacteria</taxon>
        <taxon>Bacillati</taxon>
        <taxon>Actinomycetota</taxon>
        <taxon>Actinomycetes</taxon>
        <taxon>Kitasatosporales</taxon>
        <taxon>Streptomycetaceae</taxon>
        <taxon>Streptomyces</taxon>
    </lineage>
</organism>
<proteinExistence type="predicted"/>
<keyword evidence="1 5" id="KW-0597">Phosphoprotein</keyword>
<protein>
    <submittedName>
        <fullName evidence="8">Response regulator transcription factor</fullName>
    </submittedName>
</protein>
<dbReference type="Pfam" id="PF00072">
    <property type="entry name" value="Response_reg"/>
    <property type="match status" value="1"/>
</dbReference>
<dbReference type="SMART" id="SM00421">
    <property type="entry name" value="HTH_LUXR"/>
    <property type="match status" value="1"/>
</dbReference>
<keyword evidence="2" id="KW-0805">Transcription regulation</keyword>
<evidence type="ECO:0000256" key="4">
    <source>
        <dbReference type="ARBA" id="ARBA00023163"/>
    </source>
</evidence>
<reference evidence="8 9" key="1">
    <citation type="submission" date="2019-09" db="EMBL/GenBank/DDBJ databases">
        <title>Genome Sequences of Streptomyces kaniharaensis ATCC 21070.</title>
        <authorList>
            <person name="Zhu W."/>
            <person name="De Crecy-Lagard V."/>
            <person name="Richards N.G."/>
        </authorList>
    </citation>
    <scope>NUCLEOTIDE SEQUENCE [LARGE SCALE GENOMIC DNA]</scope>
    <source>
        <strain evidence="8 9">SF-557</strain>
    </source>
</reference>
<evidence type="ECO:0000256" key="2">
    <source>
        <dbReference type="ARBA" id="ARBA00023015"/>
    </source>
</evidence>
<dbReference type="GO" id="GO:0003677">
    <property type="term" value="F:DNA binding"/>
    <property type="evidence" value="ECO:0007669"/>
    <property type="project" value="UniProtKB-KW"/>
</dbReference>
<evidence type="ECO:0000256" key="3">
    <source>
        <dbReference type="ARBA" id="ARBA00023125"/>
    </source>
</evidence>
<dbReference type="CDD" id="cd06170">
    <property type="entry name" value="LuxR_C_like"/>
    <property type="match status" value="1"/>
</dbReference>
<dbReference type="InterPro" id="IPR058245">
    <property type="entry name" value="NreC/VraR/RcsB-like_REC"/>
</dbReference>
<dbReference type="Pfam" id="PF00196">
    <property type="entry name" value="GerE"/>
    <property type="match status" value="1"/>
</dbReference>
<dbReference type="PANTHER" id="PTHR43214:SF24">
    <property type="entry name" value="TRANSCRIPTIONAL REGULATORY PROTEIN NARL-RELATED"/>
    <property type="match status" value="1"/>
</dbReference>
<evidence type="ECO:0000256" key="5">
    <source>
        <dbReference type="PROSITE-ProRule" id="PRU00169"/>
    </source>
</evidence>
<dbReference type="InterPro" id="IPR000792">
    <property type="entry name" value="Tscrpt_reg_LuxR_C"/>
</dbReference>
<keyword evidence="4" id="KW-0804">Transcription</keyword>
<dbReference type="CDD" id="cd17535">
    <property type="entry name" value="REC_NarL-like"/>
    <property type="match status" value="1"/>
</dbReference>
<evidence type="ECO:0000256" key="1">
    <source>
        <dbReference type="ARBA" id="ARBA00022553"/>
    </source>
</evidence>